<dbReference type="EC" id="3.5.4.9" evidence="7"/>
<dbReference type="Gene3D" id="3.40.50.300">
    <property type="entry name" value="P-loop containing nucleotide triphosphate hydrolases"/>
    <property type="match status" value="2"/>
</dbReference>
<evidence type="ECO:0000256" key="19">
    <source>
        <dbReference type="SAM" id="MobiDB-lite"/>
    </source>
</evidence>
<dbReference type="GO" id="GO:0004329">
    <property type="term" value="F:formate-tetrahydrofolate ligase activity"/>
    <property type="evidence" value="ECO:0007669"/>
    <property type="project" value="UniProtKB-EC"/>
</dbReference>
<reference evidence="25 26" key="1">
    <citation type="submission" date="2019-05" db="EMBL/GenBank/DDBJ databases">
        <title>Emergence of the Ug99 lineage of the wheat stem rust pathogen through somatic hybridization.</title>
        <authorList>
            <person name="Li F."/>
            <person name="Upadhyaya N.M."/>
            <person name="Sperschneider J."/>
            <person name="Matny O."/>
            <person name="Nguyen-Phuc H."/>
            <person name="Mago R."/>
            <person name="Raley C."/>
            <person name="Miller M.E."/>
            <person name="Silverstein K.A.T."/>
            <person name="Henningsen E."/>
            <person name="Hirsch C.D."/>
            <person name="Visser B."/>
            <person name="Pretorius Z.A."/>
            <person name="Steffenson B.J."/>
            <person name="Schwessinger B."/>
            <person name="Dodds P.N."/>
            <person name="Figueroa M."/>
        </authorList>
    </citation>
    <scope>NUCLEOTIDE SEQUENCE [LARGE SCALE GENOMIC DNA]</scope>
    <source>
        <strain evidence="23">21-0</strain>
        <strain evidence="24 26">Ug99</strain>
    </source>
</reference>
<dbReference type="EC" id="1.5.1.5" evidence="8"/>
<evidence type="ECO:0000313" key="24">
    <source>
        <dbReference type="EMBL" id="KAA1120355.1"/>
    </source>
</evidence>
<evidence type="ECO:0000256" key="2">
    <source>
        <dbReference type="ARBA" id="ARBA00004777"/>
    </source>
</evidence>
<sequence length="1205" mass="130823">MLTELLRLYTAVKCGMYLAAARLIIIHLARVILVKNNPEGGRGQSEGFVILNFLFFLCILHFNIHNNPIAVCRRWPLNIKSQYSLVPVEQLYNVRRVPVDVIFTLTTPEQPASSLQGNSRRPAACIYKPKCLSLRGEREYTPRSPTYCLNTPSKSKMNHMCLAQRNRVVTVPKLANHPAPPHPLYRSNLRHPLLPSSSSRSFQTSSSSSHYSSSYYSHFSLPRSSQTRLPANLLHPSSSSLPRNSLLSHPTRSYSLKMNSDHSSKLIDGTQLAKEIRQGVSQKIAEIQAKSPKFKPSLAIIQQGDRPDSTTYVNMKRKAAEEAGIQFVHLILPETASEQEVAREISRLNEDPSVHGLLVQLPLSPSIGQEGERRLTEAVSPQKDVDGFHAYNIGLLSSRGSQPLFNPCTPAGVIRLIESTGFQLSGKQAVVLGRSDIVGTPVCSLLRRKDATVTQCHRYTQDLPSILKTADVVVSAIGKAEFIQGQWLKPGCIVIDVGTNFIQDSSKKSGQRLVGDVHFDSAAEVASRITPVPGGVGPMTVAMLMENTLLSAIRHNEKARSRSIKPLKLNRLDNVPSDIEVAMAHTPKNVATLANEIGVLDSELELYGKSKAKINLDILDRLAHRKDGKYVVVAGITPTPLGEGKSTTAIGLVQALSAHLGKISFATVRQPSQGPTFGIKGGAAGGGYSQVIPMDEFNLHLTGDIHATTAANNLLAAAIDARYFHESTQSDTALFNRLCPAIKGKRRFAPIMLRRLKKLGIDTNKTPEELTEEERSRFVRLDIDPQKITWHRVVDTNDRFLRNITIGQGPAEQGRELKTGYDIAVASECMAVLALSNDLADMRERLGRMVVADSKSGEPITADDIGCAGAMAVLMKDAIKPNLMQTLEGTPVFVHAGPFANIAHGNSSILADKIALKLAGIEEGESESDYGYVVTEAGFGADIGMEKFCNIKCRISGLKPNAVVLVATIRALKMHGGGPEVTPGKPLADVYLEENLEILEKGCSNLAKHIENARSMGINVVVAVNRFTSDTPAELALVERVAKAAGAHSAVACNHWAMGGEGAVDLAKALIAACEGPSNESFKFLYDLNQPLKAKIEKIAVEMYGAQGVSYSEEAESQIAAYEKQGFGGFPICMAKTHLSLSHDPKLKGRPQGFTLPIRTIKMSAGAGFLYPIVGDMQTMPGLSTRPGFFEQDIDLATGKIIGLS</sequence>
<dbReference type="PROSITE" id="PS00767">
    <property type="entry name" value="THF_DHG_CYH_2"/>
    <property type="match status" value="1"/>
</dbReference>
<dbReference type="GO" id="GO:0004488">
    <property type="term" value="F:methylenetetrahydrofolate dehydrogenase (NADP+) activity"/>
    <property type="evidence" value="ECO:0007669"/>
    <property type="project" value="UniProtKB-EC"/>
</dbReference>
<dbReference type="InterPro" id="IPR046346">
    <property type="entry name" value="Aminoacid_DH-like_N_sf"/>
</dbReference>
<dbReference type="PROSITE" id="PS00722">
    <property type="entry name" value="FTHFS_2"/>
    <property type="match status" value="1"/>
</dbReference>
<evidence type="ECO:0000256" key="12">
    <source>
        <dbReference type="ARBA" id="ARBA00022598"/>
    </source>
</evidence>
<dbReference type="EMBL" id="VSWC01000170">
    <property type="protein sequence ID" value="KAA1072391.1"/>
    <property type="molecule type" value="Genomic_DNA"/>
</dbReference>
<keyword evidence="17" id="KW-0560">Oxidoreductase</keyword>
<evidence type="ECO:0000256" key="15">
    <source>
        <dbReference type="ARBA" id="ARBA00022840"/>
    </source>
</evidence>
<dbReference type="Proteomes" id="UP000324748">
    <property type="component" value="Unassembled WGS sequence"/>
</dbReference>
<dbReference type="PROSITE" id="PS00721">
    <property type="entry name" value="FTHFS_1"/>
    <property type="match status" value="1"/>
</dbReference>
<dbReference type="HAMAP" id="MF_01543">
    <property type="entry name" value="FTHFS"/>
    <property type="match status" value="1"/>
</dbReference>
<dbReference type="FunFam" id="3.10.410.10:FF:000001">
    <property type="entry name" value="Putative formate--tetrahydrofolate ligase"/>
    <property type="match status" value="1"/>
</dbReference>
<evidence type="ECO:0000259" key="21">
    <source>
        <dbReference type="Pfam" id="PF00763"/>
    </source>
</evidence>
<keyword evidence="12" id="KW-0436">Ligase</keyword>
<dbReference type="Pfam" id="PF02882">
    <property type="entry name" value="THF_DHG_CYH_C"/>
    <property type="match status" value="1"/>
</dbReference>
<feature type="domain" description="Tetrahydrofolate dehydrogenase/cyclohydrolase catalytic" evidence="21">
    <location>
        <begin position="267"/>
        <end position="386"/>
    </location>
</feature>
<evidence type="ECO:0000256" key="18">
    <source>
        <dbReference type="ARBA" id="ARBA00023268"/>
    </source>
</evidence>
<comment type="similarity">
    <text evidence="4">In the C-terminal section; belongs to the formate--tetrahydrofolate ligase family.</text>
</comment>
<evidence type="ECO:0000256" key="3">
    <source>
        <dbReference type="ARBA" id="ARBA00005559"/>
    </source>
</evidence>
<dbReference type="InterPro" id="IPR020628">
    <property type="entry name" value="Formate_THF_ligase_CS"/>
</dbReference>
<dbReference type="Pfam" id="PF01268">
    <property type="entry name" value="FTHFS"/>
    <property type="match status" value="1"/>
</dbReference>
<dbReference type="EC" id="6.3.4.3" evidence="6"/>
<evidence type="ECO:0000256" key="20">
    <source>
        <dbReference type="SAM" id="Phobius"/>
    </source>
</evidence>
<feature type="transmembrane region" description="Helical" evidence="20">
    <location>
        <begin position="15"/>
        <end position="33"/>
    </location>
</feature>
<comment type="subcellular location">
    <subcellularLocation>
        <location evidence="1">Cytoplasm</location>
    </subcellularLocation>
</comment>
<dbReference type="CDD" id="cd01080">
    <property type="entry name" value="NAD_bind_m-THF_DH_Cyclohyd"/>
    <property type="match status" value="1"/>
</dbReference>
<feature type="compositionally biased region" description="Low complexity" evidence="19">
    <location>
        <begin position="190"/>
        <end position="208"/>
    </location>
</feature>
<dbReference type="FunFam" id="3.40.50.300:FF:001123">
    <property type="entry name" value="C-1-tetrahydrofolate synthase, cytoplasmic isoform X2"/>
    <property type="match status" value="1"/>
</dbReference>
<proteinExistence type="inferred from homology"/>
<evidence type="ECO:0000256" key="11">
    <source>
        <dbReference type="ARBA" id="ARBA00022563"/>
    </source>
</evidence>
<evidence type="ECO:0000256" key="13">
    <source>
        <dbReference type="ARBA" id="ARBA00022741"/>
    </source>
</evidence>
<dbReference type="OrthoDB" id="5126881at2759"/>
<comment type="subunit">
    <text evidence="5">Homodimer.</text>
</comment>
<evidence type="ECO:0000256" key="14">
    <source>
        <dbReference type="ARBA" id="ARBA00022801"/>
    </source>
</evidence>
<evidence type="ECO:0000256" key="4">
    <source>
        <dbReference type="ARBA" id="ARBA00006985"/>
    </source>
</evidence>
<keyword evidence="20" id="KW-0812">Transmembrane</keyword>
<feature type="compositionally biased region" description="Low complexity" evidence="19">
    <location>
        <begin position="230"/>
        <end position="250"/>
    </location>
</feature>
<dbReference type="SUPFAM" id="SSF53223">
    <property type="entry name" value="Aminoacid dehydrogenase-like, N-terminal domain"/>
    <property type="match status" value="1"/>
</dbReference>
<feature type="transmembrane region" description="Helical" evidence="20">
    <location>
        <begin position="45"/>
        <end position="64"/>
    </location>
</feature>
<evidence type="ECO:0000256" key="16">
    <source>
        <dbReference type="ARBA" id="ARBA00022857"/>
    </source>
</evidence>
<dbReference type="SUPFAM" id="SSF51735">
    <property type="entry name" value="NAD(P)-binding Rossmann-fold domains"/>
    <property type="match status" value="1"/>
</dbReference>
<evidence type="ECO:0000256" key="5">
    <source>
        <dbReference type="ARBA" id="ARBA00011738"/>
    </source>
</evidence>
<dbReference type="InterPro" id="IPR000672">
    <property type="entry name" value="THF_DH/CycHdrlase"/>
</dbReference>
<name>A0A5B0R5U8_PUCGR</name>
<dbReference type="UniPathway" id="UPA00193"/>
<dbReference type="FunFam" id="3.40.50.300:FF:000245">
    <property type="entry name" value="C-1-tetrahydrofolate synthase, cytoplasmic"/>
    <property type="match status" value="1"/>
</dbReference>
<feature type="domain" description="Tetrahydrofolate dehydrogenase/cyclohydrolase NAD(P)-binding" evidence="22">
    <location>
        <begin position="407"/>
        <end position="554"/>
    </location>
</feature>
<dbReference type="EMBL" id="VDEP01000245">
    <property type="protein sequence ID" value="KAA1120355.1"/>
    <property type="molecule type" value="Genomic_DNA"/>
</dbReference>
<dbReference type="PANTHER" id="PTHR48099:SF5">
    <property type="entry name" value="C-1-TETRAHYDROFOLATE SYNTHASE, CYTOPLASMIC"/>
    <property type="match status" value="1"/>
</dbReference>
<dbReference type="InterPro" id="IPR020631">
    <property type="entry name" value="THF_DH/CycHdrlase_NAD-bd_dom"/>
</dbReference>
<keyword evidence="20" id="KW-0472">Membrane</keyword>
<dbReference type="Gene3D" id="3.40.50.720">
    <property type="entry name" value="NAD(P)-binding Rossmann-like Domain"/>
    <property type="match status" value="1"/>
</dbReference>
<keyword evidence="16" id="KW-0521">NADP</keyword>
<dbReference type="GO" id="GO:0005829">
    <property type="term" value="C:cytosol"/>
    <property type="evidence" value="ECO:0007669"/>
    <property type="project" value="TreeGrafter"/>
</dbReference>
<dbReference type="Gene3D" id="3.40.50.10860">
    <property type="entry name" value="Leucine Dehydrogenase, chain A, domain 1"/>
    <property type="match status" value="1"/>
</dbReference>
<keyword evidence="10" id="KW-0963">Cytoplasm</keyword>
<dbReference type="FunFam" id="3.40.50.720:FF:000006">
    <property type="entry name" value="Bifunctional protein FolD"/>
    <property type="match status" value="1"/>
</dbReference>
<dbReference type="InterPro" id="IPR036291">
    <property type="entry name" value="NAD(P)-bd_dom_sf"/>
</dbReference>
<keyword evidence="20" id="KW-1133">Transmembrane helix</keyword>
<dbReference type="CDD" id="cd00477">
    <property type="entry name" value="FTHFS"/>
    <property type="match status" value="1"/>
</dbReference>
<feature type="region of interest" description="Disordered" evidence="19">
    <location>
        <begin position="230"/>
        <end position="260"/>
    </location>
</feature>
<dbReference type="Pfam" id="PF00763">
    <property type="entry name" value="THF_DHG_CYH"/>
    <property type="match status" value="1"/>
</dbReference>
<evidence type="ECO:0000256" key="10">
    <source>
        <dbReference type="ARBA" id="ARBA00022490"/>
    </source>
</evidence>
<dbReference type="GO" id="GO:0004477">
    <property type="term" value="F:methenyltetrahydrofolate cyclohydrolase activity"/>
    <property type="evidence" value="ECO:0007669"/>
    <property type="project" value="UniProtKB-EC"/>
</dbReference>
<evidence type="ECO:0000256" key="9">
    <source>
        <dbReference type="ARBA" id="ARBA00017592"/>
    </source>
</evidence>
<evidence type="ECO:0000313" key="26">
    <source>
        <dbReference type="Proteomes" id="UP000325313"/>
    </source>
</evidence>
<comment type="pathway">
    <text evidence="2">One-carbon metabolism; tetrahydrofolate interconversion.</text>
</comment>
<dbReference type="SUPFAM" id="SSF52540">
    <property type="entry name" value="P-loop containing nucleoside triphosphate hydrolases"/>
    <property type="match status" value="1"/>
</dbReference>
<evidence type="ECO:0000313" key="25">
    <source>
        <dbReference type="Proteomes" id="UP000324748"/>
    </source>
</evidence>
<keyword evidence="18" id="KW-0511">Multifunctional enzyme</keyword>
<dbReference type="InterPro" id="IPR000559">
    <property type="entry name" value="Formate_THF_ligase"/>
</dbReference>
<dbReference type="AlphaFoldDB" id="A0A5B0R5U8"/>
<dbReference type="PRINTS" id="PR00085">
    <property type="entry name" value="THFDHDRGNASE"/>
</dbReference>
<feature type="region of interest" description="Disordered" evidence="19">
    <location>
        <begin position="174"/>
        <end position="208"/>
    </location>
</feature>
<protein>
    <recommendedName>
        <fullName evidence="9">C-1-tetrahydrofolate synthase, cytoplasmic</fullName>
        <ecNumber evidence="8">1.5.1.5</ecNumber>
        <ecNumber evidence="7">3.5.4.9</ecNumber>
        <ecNumber evidence="6">6.3.4.3</ecNumber>
    </recommendedName>
</protein>
<keyword evidence="25" id="KW-1185">Reference proteome</keyword>
<dbReference type="HAMAP" id="MF_01576">
    <property type="entry name" value="THF_DHG_CYH"/>
    <property type="match status" value="1"/>
</dbReference>
<dbReference type="PANTHER" id="PTHR48099">
    <property type="entry name" value="C-1-TETRAHYDROFOLATE SYNTHASE, CYTOPLASMIC-RELATED"/>
    <property type="match status" value="1"/>
</dbReference>
<evidence type="ECO:0000256" key="17">
    <source>
        <dbReference type="ARBA" id="ARBA00023002"/>
    </source>
</evidence>
<evidence type="ECO:0000259" key="22">
    <source>
        <dbReference type="Pfam" id="PF02882"/>
    </source>
</evidence>
<evidence type="ECO:0000256" key="6">
    <source>
        <dbReference type="ARBA" id="ARBA00012295"/>
    </source>
</evidence>
<dbReference type="InterPro" id="IPR020867">
    <property type="entry name" value="THF_DH/CycHdrlase_CS"/>
</dbReference>
<organism evidence="24 26">
    <name type="scientific">Puccinia graminis f. sp. tritici</name>
    <dbReference type="NCBI Taxonomy" id="56615"/>
    <lineage>
        <taxon>Eukaryota</taxon>
        <taxon>Fungi</taxon>
        <taxon>Dikarya</taxon>
        <taxon>Basidiomycota</taxon>
        <taxon>Pucciniomycotina</taxon>
        <taxon>Pucciniomycetes</taxon>
        <taxon>Pucciniales</taxon>
        <taxon>Pucciniaceae</taxon>
        <taxon>Puccinia</taxon>
    </lineage>
</organism>
<dbReference type="GO" id="GO:0035999">
    <property type="term" value="P:tetrahydrofolate interconversion"/>
    <property type="evidence" value="ECO:0007669"/>
    <property type="project" value="UniProtKB-UniPathway"/>
</dbReference>
<evidence type="ECO:0000313" key="23">
    <source>
        <dbReference type="EMBL" id="KAA1072391.1"/>
    </source>
</evidence>
<evidence type="ECO:0000256" key="1">
    <source>
        <dbReference type="ARBA" id="ARBA00004496"/>
    </source>
</evidence>
<dbReference type="InterPro" id="IPR027417">
    <property type="entry name" value="P-loop_NTPase"/>
</dbReference>
<comment type="similarity">
    <text evidence="3">In the N-terminal section; belongs to the tetrahydrofolate dehydrogenase/cyclohydrolase family.</text>
</comment>
<comment type="caution">
    <text evidence="24">The sequence shown here is derived from an EMBL/GenBank/DDBJ whole genome shotgun (WGS) entry which is preliminary data.</text>
</comment>
<gene>
    <name evidence="24" type="primary">ADE3_1</name>
    <name evidence="23" type="ORF">PGT21_033699</name>
    <name evidence="24" type="ORF">PGTUg99_018171</name>
</gene>
<dbReference type="Proteomes" id="UP000325313">
    <property type="component" value="Unassembled WGS sequence"/>
</dbReference>
<dbReference type="InterPro" id="IPR020630">
    <property type="entry name" value="THF_DH/CycHdrlase_cat_dom"/>
</dbReference>
<keyword evidence="13" id="KW-0547">Nucleotide-binding</keyword>
<keyword evidence="14" id="KW-0378">Hydrolase</keyword>
<evidence type="ECO:0000256" key="7">
    <source>
        <dbReference type="ARBA" id="ARBA00012776"/>
    </source>
</evidence>
<dbReference type="FunFam" id="3.40.50.10860:FF:000005">
    <property type="entry name" value="C-1-tetrahydrofolate synthase, cytoplasmic, putative"/>
    <property type="match status" value="1"/>
</dbReference>
<keyword evidence="15" id="KW-0067">ATP-binding</keyword>
<dbReference type="Gene3D" id="3.10.410.10">
    <property type="entry name" value="Formyltetrahydrofolate synthetase, domain 3"/>
    <property type="match status" value="1"/>
</dbReference>
<accession>A0A5B0R5U8</accession>
<dbReference type="GO" id="GO:0005524">
    <property type="term" value="F:ATP binding"/>
    <property type="evidence" value="ECO:0007669"/>
    <property type="project" value="UniProtKB-KW"/>
</dbReference>
<keyword evidence="11" id="KW-0554">One-carbon metabolism</keyword>
<evidence type="ECO:0000256" key="8">
    <source>
        <dbReference type="ARBA" id="ARBA00012859"/>
    </source>
</evidence>